<sequence>MWSHESDHGPEFGDLVVVIIGASSGIGRATAREFARRGARLVLAARRRELLREVAHECERLGAQAIAVPTDVTDPDAVSNLADAAKTSFGRIDVWVNNAGTGVFGPFTEGRIAVHRQVIEINLLGTMYGAAAALPIFQRQGHGVLINNISMGGWAPTPFAAAYTASKFGLRGFTSSLRQELKDHSGIHVCAVFPSIIDTPGFAHGANMSGRELELTGTIYPPEKVAEAVLGLVRRPRDEVAVGWPARAAQIAYALAPGPTEDLMGAAVRRYLRRAPPAPRTEGAVMHPVPYGTGASGGLRQKRKSGIHLLGRSLGLAFLGALAGFGGAALARRLPSRADA</sequence>
<evidence type="ECO:0000256" key="3">
    <source>
        <dbReference type="RuleBase" id="RU000363"/>
    </source>
</evidence>
<dbReference type="PRINTS" id="PR00081">
    <property type="entry name" value="GDHRDH"/>
</dbReference>
<organism evidence="6 7">
    <name type="scientific">Microvirga subterranea</name>
    <dbReference type="NCBI Taxonomy" id="186651"/>
    <lineage>
        <taxon>Bacteria</taxon>
        <taxon>Pseudomonadati</taxon>
        <taxon>Pseudomonadota</taxon>
        <taxon>Alphaproteobacteria</taxon>
        <taxon>Hyphomicrobiales</taxon>
        <taxon>Methylobacteriaceae</taxon>
        <taxon>Microvirga</taxon>
    </lineage>
</organism>
<dbReference type="GO" id="GO:0016020">
    <property type="term" value="C:membrane"/>
    <property type="evidence" value="ECO:0007669"/>
    <property type="project" value="TreeGrafter"/>
</dbReference>
<evidence type="ECO:0000259" key="5">
    <source>
        <dbReference type="SMART" id="SM00822"/>
    </source>
</evidence>
<dbReference type="NCBIfam" id="NF005495">
    <property type="entry name" value="PRK07109.1"/>
    <property type="match status" value="1"/>
</dbReference>
<comment type="similarity">
    <text evidence="1 3">Belongs to the short-chain dehydrogenases/reductases (SDR) family.</text>
</comment>
<evidence type="ECO:0000313" key="6">
    <source>
        <dbReference type="EMBL" id="RDI61200.1"/>
    </source>
</evidence>
<dbReference type="AlphaFoldDB" id="A0A370HSD1"/>
<evidence type="ECO:0000256" key="4">
    <source>
        <dbReference type="SAM" id="Phobius"/>
    </source>
</evidence>
<dbReference type="PROSITE" id="PS00061">
    <property type="entry name" value="ADH_SHORT"/>
    <property type="match status" value="1"/>
</dbReference>
<protein>
    <submittedName>
        <fullName evidence="6">Short-subunit dehydrogenase</fullName>
    </submittedName>
</protein>
<keyword evidence="7" id="KW-1185">Reference proteome</keyword>
<evidence type="ECO:0000256" key="2">
    <source>
        <dbReference type="ARBA" id="ARBA00023002"/>
    </source>
</evidence>
<dbReference type="InterPro" id="IPR057326">
    <property type="entry name" value="KR_dom"/>
</dbReference>
<dbReference type="Gene3D" id="3.40.50.720">
    <property type="entry name" value="NAD(P)-binding Rossmann-like Domain"/>
    <property type="match status" value="1"/>
</dbReference>
<dbReference type="InterPro" id="IPR020904">
    <property type="entry name" value="Sc_DH/Rdtase_CS"/>
</dbReference>
<dbReference type="RefSeq" id="WP_114769359.1">
    <property type="nucleotide sequence ID" value="NZ_QQBB01000002.1"/>
</dbReference>
<keyword evidence="4" id="KW-0472">Membrane</keyword>
<keyword evidence="4" id="KW-1133">Transmembrane helix</keyword>
<dbReference type="Pfam" id="PF00106">
    <property type="entry name" value="adh_short"/>
    <property type="match status" value="1"/>
</dbReference>
<dbReference type="SMART" id="SM00822">
    <property type="entry name" value="PKS_KR"/>
    <property type="match status" value="1"/>
</dbReference>
<accession>A0A370HSD1</accession>
<dbReference type="OrthoDB" id="450111at2"/>
<feature type="domain" description="Ketoreductase" evidence="5">
    <location>
        <begin position="15"/>
        <end position="157"/>
    </location>
</feature>
<proteinExistence type="inferred from homology"/>
<dbReference type="GO" id="GO:0016491">
    <property type="term" value="F:oxidoreductase activity"/>
    <property type="evidence" value="ECO:0007669"/>
    <property type="project" value="UniProtKB-KW"/>
</dbReference>
<dbReference type="NCBIfam" id="NF004792">
    <property type="entry name" value="PRK06139.1"/>
    <property type="match status" value="1"/>
</dbReference>
<keyword evidence="2" id="KW-0560">Oxidoreductase</keyword>
<dbReference type="SUPFAM" id="SSF51735">
    <property type="entry name" value="NAD(P)-binding Rossmann-fold domains"/>
    <property type="match status" value="1"/>
</dbReference>
<dbReference type="InterPro" id="IPR002347">
    <property type="entry name" value="SDR_fam"/>
</dbReference>
<dbReference type="PANTHER" id="PTHR44196:SF1">
    <property type="entry name" value="DEHYDROGENASE_REDUCTASE SDR FAMILY MEMBER 7B"/>
    <property type="match status" value="1"/>
</dbReference>
<dbReference type="PRINTS" id="PR00080">
    <property type="entry name" value="SDRFAMILY"/>
</dbReference>
<feature type="transmembrane region" description="Helical" evidence="4">
    <location>
        <begin position="12"/>
        <end position="31"/>
    </location>
</feature>
<reference evidence="6 7" key="1">
    <citation type="submission" date="2018-07" db="EMBL/GenBank/DDBJ databases">
        <title>Genomic Encyclopedia of Type Strains, Phase IV (KMG-IV): sequencing the most valuable type-strain genomes for metagenomic binning, comparative biology and taxonomic classification.</title>
        <authorList>
            <person name="Goeker M."/>
        </authorList>
    </citation>
    <scope>NUCLEOTIDE SEQUENCE [LARGE SCALE GENOMIC DNA]</scope>
    <source>
        <strain evidence="6 7">DSM 14364</strain>
    </source>
</reference>
<dbReference type="EMBL" id="QQBB01000002">
    <property type="protein sequence ID" value="RDI61200.1"/>
    <property type="molecule type" value="Genomic_DNA"/>
</dbReference>
<dbReference type="PANTHER" id="PTHR44196">
    <property type="entry name" value="DEHYDROGENASE/REDUCTASE SDR FAMILY MEMBER 7B"/>
    <property type="match status" value="1"/>
</dbReference>
<evidence type="ECO:0000313" key="7">
    <source>
        <dbReference type="Proteomes" id="UP000254925"/>
    </source>
</evidence>
<name>A0A370HSD1_9HYPH</name>
<dbReference type="InterPro" id="IPR036291">
    <property type="entry name" value="NAD(P)-bd_dom_sf"/>
</dbReference>
<dbReference type="Proteomes" id="UP000254925">
    <property type="component" value="Unassembled WGS sequence"/>
</dbReference>
<comment type="caution">
    <text evidence="6">The sequence shown here is derived from an EMBL/GenBank/DDBJ whole genome shotgun (WGS) entry which is preliminary data.</text>
</comment>
<gene>
    <name evidence="6" type="ORF">DES45_102595</name>
</gene>
<evidence type="ECO:0000256" key="1">
    <source>
        <dbReference type="ARBA" id="ARBA00006484"/>
    </source>
</evidence>
<keyword evidence="4" id="KW-0812">Transmembrane</keyword>
<feature type="transmembrane region" description="Helical" evidence="4">
    <location>
        <begin position="309"/>
        <end position="331"/>
    </location>
</feature>